<name>A0A0C5CBN3_HEYCO</name>
<reference evidence="1" key="1">
    <citation type="submission" date="2015-01" db="EMBL/GenBank/DDBJ databases">
        <title>Comparative genome analysis of Bacillus coagulans HM-08, Clostridium butyricum HM-68, Bacillus subtilis HM-66 and Bacillus licheniformis BL-09.</title>
        <authorList>
            <person name="Zhang H."/>
        </authorList>
    </citation>
    <scope>NUCLEOTIDE SEQUENCE [LARGE SCALE GENOMIC DNA]</scope>
    <source>
        <strain evidence="1">HM-08</strain>
    </source>
</reference>
<dbReference type="EMBL" id="LRPN01000135">
    <property type="protein sequence ID" value="KWZ78774.1"/>
    <property type="molecule type" value="Genomic_DNA"/>
</dbReference>
<reference evidence="4" key="3">
    <citation type="submission" date="2016-01" db="EMBL/GenBank/DDBJ databases">
        <authorList>
            <person name="Mitreva M."/>
            <person name="Pepin K.H."/>
            <person name="Mihindukulasuriya K.A."/>
            <person name="Fulton R."/>
            <person name="Fronick C."/>
            <person name="O'Laughlin M."/>
            <person name="Miner T."/>
            <person name="Herter B."/>
            <person name="Rosa B.A."/>
            <person name="Cordes M."/>
            <person name="Tomlinson C."/>
            <person name="Wollam A."/>
            <person name="Palsikar V.B."/>
            <person name="Mardis E.R."/>
            <person name="Wilson R.K."/>
        </authorList>
    </citation>
    <scope>NUCLEOTIDE SEQUENCE [LARGE SCALE GENOMIC DNA]</scope>
    <source>
        <strain evidence="4">GED7749B</strain>
    </source>
</reference>
<proteinExistence type="predicted"/>
<dbReference type="AlphaFoldDB" id="A0A0C5CBN3"/>
<dbReference type="EMBL" id="CP010525">
    <property type="protein sequence ID" value="AJO24241.1"/>
    <property type="molecule type" value="Genomic_DNA"/>
</dbReference>
<organism evidence="2 4">
    <name type="scientific">Heyndrickxia coagulans</name>
    <name type="common">Weizmannia coagulans</name>
    <dbReference type="NCBI Taxonomy" id="1398"/>
    <lineage>
        <taxon>Bacteria</taxon>
        <taxon>Bacillati</taxon>
        <taxon>Bacillota</taxon>
        <taxon>Bacilli</taxon>
        <taxon>Bacillales</taxon>
        <taxon>Bacillaceae</taxon>
        <taxon>Heyndrickxia</taxon>
    </lineage>
</organism>
<reference evidence="2" key="4">
    <citation type="submission" date="2016-01" db="EMBL/GenBank/DDBJ databases">
        <authorList>
            <person name="Oliw E.H."/>
        </authorList>
    </citation>
    <scope>NUCLEOTIDE SEQUENCE [LARGE SCALE GENOMIC DNA]</scope>
    <source>
        <strain evidence="2">GED7749B</strain>
    </source>
</reference>
<dbReference type="PATRIC" id="fig|1398.18.peg.3404"/>
<sequence>MFPAVVLRYYPVIESPKSYESAQYKSLFCLKNLSKRNRL</sequence>
<keyword evidence="3" id="KW-1185">Reference proteome</keyword>
<evidence type="ECO:0000313" key="3">
    <source>
        <dbReference type="Proteomes" id="UP000032024"/>
    </source>
</evidence>
<evidence type="ECO:0000313" key="2">
    <source>
        <dbReference type="EMBL" id="KWZ78774.1"/>
    </source>
</evidence>
<gene>
    <name evidence="2" type="ORF">HMPREF3213_02873</name>
    <name evidence="1" type="ORF">SB48_HM08orf05519</name>
</gene>
<protein>
    <submittedName>
        <fullName evidence="2">Uncharacterized protein</fullName>
    </submittedName>
</protein>
<accession>A0A0C5CBN3</accession>
<evidence type="ECO:0000313" key="1">
    <source>
        <dbReference type="EMBL" id="AJO24241.1"/>
    </source>
</evidence>
<dbReference type="Proteomes" id="UP000070376">
    <property type="component" value="Unassembled WGS sequence"/>
</dbReference>
<reference evidence="3" key="2">
    <citation type="submission" date="2015-01" db="EMBL/GenBank/DDBJ databases">
        <title>Comparative genome analysis of Bacillus coagulans HM-08, Clostridium butyricum HM-68, Bacillus subtilis HM-66 and Bacillus paralicheniformis BL-09.</title>
        <authorList>
            <person name="Zhang H."/>
        </authorList>
    </citation>
    <scope>NUCLEOTIDE SEQUENCE [LARGE SCALE GENOMIC DNA]</scope>
    <source>
        <strain evidence="3">HM-08</strain>
    </source>
</reference>
<evidence type="ECO:0000313" key="4">
    <source>
        <dbReference type="Proteomes" id="UP000070376"/>
    </source>
</evidence>
<dbReference type="Proteomes" id="UP000032024">
    <property type="component" value="Chromosome"/>
</dbReference>